<comment type="caution">
    <text evidence="4">The sequence shown here is derived from an EMBL/GenBank/DDBJ whole genome shotgun (WGS) entry which is preliminary data.</text>
</comment>
<dbReference type="InterPro" id="IPR008922">
    <property type="entry name" value="Di-copper_centre_dom_sf"/>
</dbReference>
<dbReference type="Pfam" id="PF00264">
    <property type="entry name" value="Tyrosinase"/>
    <property type="match status" value="1"/>
</dbReference>
<evidence type="ECO:0000313" key="5">
    <source>
        <dbReference type="Proteomes" id="UP001586593"/>
    </source>
</evidence>
<dbReference type="InterPro" id="IPR002227">
    <property type="entry name" value="Tyrosinase_Cu-bd"/>
</dbReference>
<keyword evidence="1" id="KW-0479">Metal-binding</keyword>
<dbReference type="Gene3D" id="1.10.1280.10">
    <property type="entry name" value="Di-copper center containing domain from catechol oxidase"/>
    <property type="match status" value="1"/>
</dbReference>
<feature type="chain" id="PRO_5045125263" description="Tyrosinase copper-binding domain-containing protein" evidence="2">
    <location>
        <begin position="29"/>
        <end position="389"/>
    </location>
</feature>
<evidence type="ECO:0000256" key="2">
    <source>
        <dbReference type="SAM" id="SignalP"/>
    </source>
</evidence>
<accession>A0ABR3W1D6</accession>
<evidence type="ECO:0000259" key="3">
    <source>
        <dbReference type="Pfam" id="PF00264"/>
    </source>
</evidence>
<dbReference type="EMBL" id="JAZHXJ010000820">
    <property type="protein sequence ID" value="KAL1850709.1"/>
    <property type="molecule type" value="Genomic_DNA"/>
</dbReference>
<evidence type="ECO:0000256" key="1">
    <source>
        <dbReference type="ARBA" id="ARBA00022723"/>
    </source>
</evidence>
<dbReference type="PANTHER" id="PTHR11474">
    <property type="entry name" value="TYROSINASE FAMILY MEMBER"/>
    <property type="match status" value="1"/>
</dbReference>
<proteinExistence type="predicted"/>
<reference evidence="4 5" key="1">
    <citation type="journal article" date="2024" name="Commun. Biol.">
        <title>Comparative genomic analysis of thermophilic fungi reveals convergent evolutionary adaptations and gene losses.</title>
        <authorList>
            <person name="Steindorff A.S."/>
            <person name="Aguilar-Pontes M.V."/>
            <person name="Robinson A.J."/>
            <person name="Andreopoulos B."/>
            <person name="LaButti K."/>
            <person name="Kuo A."/>
            <person name="Mondo S."/>
            <person name="Riley R."/>
            <person name="Otillar R."/>
            <person name="Haridas S."/>
            <person name="Lipzen A."/>
            <person name="Grimwood J."/>
            <person name="Schmutz J."/>
            <person name="Clum A."/>
            <person name="Reid I.D."/>
            <person name="Moisan M.C."/>
            <person name="Butler G."/>
            <person name="Nguyen T.T.M."/>
            <person name="Dewar K."/>
            <person name="Conant G."/>
            <person name="Drula E."/>
            <person name="Henrissat B."/>
            <person name="Hansel C."/>
            <person name="Singer S."/>
            <person name="Hutchinson M.I."/>
            <person name="de Vries R.P."/>
            <person name="Natvig D.O."/>
            <person name="Powell A.J."/>
            <person name="Tsang A."/>
            <person name="Grigoriev I.V."/>
        </authorList>
    </citation>
    <scope>NUCLEOTIDE SEQUENCE [LARGE SCALE GENOMIC DNA]</scope>
    <source>
        <strain evidence="4 5">ATCC 24622</strain>
    </source>
</reference>
<keyword evidence="5" id="KW-1185">Reference proteome</keyword>
<feature type="domain" description="Tyrosinase copper-binding" evidence="3">
    <location>
        <begin position="113"/>
        <end position="331"/>
    </location>
</feature>
<dbReference type="PRINTS" id="PR00092">
    <property type="entry name" value="TYROSINASE"/>
</dbReference>
<dbReference type="Proteomes" id="UP001586593">
    <property type="component" value="Unassembled WGS sequence"/>
</dbReference>
<organism evidence="4 5">
    <name type="scientific">Phialemonium thermophilum</name>
    <dbReference type="NCBI Taxonomy" id="223376"/>
    <lineage>
        <taxon>Eukaryota</taxon>
        <taxon>Fungi</taxon>
        <taxon>Dikarya</taxon>
        <taxon>Ascomycota</taxon>
        <taxon>Pezizomycotina</taxon>
        <taxon>Sordariomycetes</taxon>
        <taxon>Sordariomycetidae</taxon>
        <taxon>Cephalothecales</taxon>
        <taxon>Cephalothecaceae</taxon>
        <taxon>Phialemonium</taxon>
    </lineage>
</organism>
<gene>
    <name evidence="4" type="ORF">VTK73DRAFT_9633</name>
</gene>
<name>A0ABR3W1D6_9PEZI</name>
<dbReference type="InterPro" id="IPR050316">
    <property type="entry name" value="Tyrosinase/Hemocyanin"/>
</dbReference>
<sequence length="389" mass="42802">MMLTTLSDALLIMKGILVAVTAALSVQAAQVAFHFSQADIDSGAALASLSKTAYDNAMSRLGKNGCTKETVRVRKEWRKMTVDERIAYRKAIECLMEQKSLYNSTIAPGARTLWDDFGVLHYLQTPMTHYSATFLLWHRYFNQVLEDNMRDKCGYKGVVSYWEWGLDCGNVDQSPLFDGSESSLGSNGEYIGAHRSVAGFGAQGGTGGGCLKAGPFANYTVNIGPVGSAHPLAYNPRCIKRDLNAQICAKWVSLRNTTDPILNSKNVEIFQAVLQADGRYAEARNLGMAVHGGGHYTISGDPGGDFYFSPLEPGFYLHHGGIDRMHFIWQNLDWENRQTIAGTRTMYNQPPSANATLDDVQDMAPLGGQKTLRELMDTVGGTPFCYVYE</sequence>
<protein>
    <recommendedName>
        <fullName evidence="3">Tyrosinase copper-binding domain-containing protein</fullName>
    </recommendedName>
</protein>
<evidence type="ECO:0000313" key="4">
    <source>
        <dbReference type="EMBL" id="KAL1850709.1"/>
    </source>
</evidence>
<dbReference type="SUPFAM" id="SSF48056">
    <property type="entry name" value="Di-copper centre-containing domain"/>
    <property type="match status" value="1"/>
</dbReference>
<keyword evidence="2" id="KW-0732">Signal</keyword>
<dbReference type="PANTHER" id="PTHR11474:SF116">
    <property type="entry name" value="TYROSINASE"/>
    <property type="match status" value="1"/>
</dbReference>
<feature type="signal peptide" evidence="2">
    <location>
        <begin position="1"/>
        <end position="28"/>
    </location>
</feature>